<reference evidence="3" key="1">
    <citation type="submission" date="2022-11" db="EMBL/GenBank/DDBJ databases">
        <title>Centuries of genome instability and evolution in soft-shell clam transmissible cancer (bioRxiv).</title>
        <authorList>
            <person name="Hart S.F.M."/>
            <person name="Yonemitsu M.A."/>
            <person name="Giersch R.M."/>
            <person name="Beal B.F."/>
            <person name="Arriagada G."/>
            <person name="Davis B.W."/>
            <person name="Ostrander E.A."/>
            <person name="Goff S.P."/>
            <person name="Metzger M.J."/>
        </authorList>
    </citation>
    <scope>NUCLEOTIDE SEQUENCE</scope>
    <source>
        <strain evidence="3">MELC-2E11</strain>
        <tissue evidence="3">Siphon/mantle</tissue>
    </source>
</reference>
<dbReference type="SMART" id="SM00875">
    <property type="entry name" value="BACK"/>
    <property type="match status" value="1"/>
</dbReference>
<dbReference type="InterPro" id="IPR011705">
    <property type="entry name" value="BACK"/>
</dbReference>
<dbReference type="Pfam" id="PF07707">
    <property type="entry name" value="BACK"/>
    <property type="match status" value="1"/>
</dbReference>
<dbReference type="Gene3D" id="2.60.120.260">
    <property type="entry name" value="Galactose-binding domain-like"/>
    <property type="match status" value="2"/>
</dbReference>
<dbReference type="SMART" id="SM00225">
    <property type="entry name" value="BTB"/>
    <property type="match status" value="1"/>
</dbReference>
<dbReference type="Pfam" id="PF00651">
    <property type="entry name" value="BTB"/>
    <property type="match status" value="1"/>
</dbReference>
<dbReference type="SUPFAM" id="SSF54695">
    <property type="entry name" value="POZ domain"/>
    <property type="match status" value="1"/>
</dbReference>
<evidence type="ECO:0000313" key="3">
    <source>
        <dbReference type="EMBL" id="WAR18984.1"/>
    </source>
</evidence>
<accession>A0ABY7FCT5</accession>
<feature type="domain" description="BTB" evidence="2">
    <location>
        <begin position="38"/>
        <end position="107"/>
    </location>
</feature>
<name>A0ABY7FCT5_MYAAR</name>
<dbReference type="InterPro" id="IPR008979">
    <property type="entry name" value="Galactose-bd-like_sf"/>
</dbReference>
<dbReference type="CDD" id="cd14822">
    <property type="entry name" value="BACK_BTBD9"/>
    <property type="match status" value="1"/>
</dbReference>
<proteinExistence type="predicted"/>
<gene>
    <name evidence="3" type="ORF">MAR_000822</name>
</gene>
<dbReference type="PANTHER" id="PTHR46306">
    <property type="entry name" value="BTB/POZ DOMAIN-CONTAINING PROTEIN 9"/>
    <property type="match status" value="1"/>
</dbReference>
<feature type="compositionally biased region" description="Acidic residues" evidence="1">
    <location>
        <begin position="607"/>
        <end position="619"/>
    </location>
</feature>
<evidence type="ECO:0000256" key="1">
    <source>
        <dbReference type="SAM" id="MobiDB-lite"/>
    </source>
</evidence>
<dbReference type="PANTHER" id="PTHR46306:SF1">
    <property type="entry name" value="BTB_POZ DOMAIN-CONTAINING PROTEIN 9"/>
    <property type="match status" value="1"/>
</dbReference>
<organism evidence="3 4">
    <name type="scientific">Mya arenaria</name>
    <name type="common">Soft-shell clam</name>
    <dbReference type="NCBI Taxonomy" id="6604"/>
    <lineage>
        <taxon>Eukaryota</taxon>
        <taxon>Metazoa</taxon>
        <taxon>Spiralia</taxon>
        <taxon>Lophotrochozoa</taxon>
        <taxon>Mollusca</taxon>
        <taxon>Bivalvia</taxon>
        <taxon>Autobranchia</taxon>
        <taxon>Heteroconchia</taxon>
        <taxon>Euheterodonta</taxon>
        <taxon>Imparidentia</taxon>
        <taxon>Neoheterodontei</taxon>
        <taxon>Myida</taxon>
        <taxon>Myoidea</taxon>
        <taxon>Myidae</taxon>
        <taxon>Mya</taxon>
    </lineage>
</organism>
<keyword evidence="4" id="KW-1185">Reference proteome</keyword>
<dbReference type="InterPro" id="IPR000210">
    <property type="entry name" value="BTB/POZ_dom"/>
</dbReference>
<dbReference type="InterPro" id="IPR052407">
    <property type="entry name" value="BTB_POZ_domain_cont_9"/>
</dbReference>
<dbReference type="Gene3D" id="1.25.40.420">
    <property type="match status" value="1"/>
</dbReference>
<dbReference type="InterPro" id="IPR034091">
    <property type="entry name" value="BTBD9_BACK-like_dom"/>
</dbReference>
<feature type="compositionally biased region" description="Pro residues" evidence="1">
    <location>
        <begin position="520"/>
        <end position="536"/>
    </location>
</feature>
<dbReference type="PROSITE" id="PS50097">
    <property type="entry name" value="BTB"/>
    <property type="match status" value="1"/>
</dbReference>
<sequence length="619" mass="68606">MCDYNHMRLTGSQPSGLIDHVSSLSTNLGDLIDNSEYSDITLVVEERQFPAHKVILAARSEYFRAMLFGGLMESQPGTSEIRLQDTSAKAFEALLKYMYTGKMNLLEVKEEHLLDILGMAHRYGFTELESSISDYLKAILNIRNVCLIYDLAHIYSLHSLCDVCKDFMDRNATQILHSEAFLQLSMQSVKELISRDSFCAPEIEIFSSIQRWAEENSGIDPTPILESVRLALMSMHELLNSVRDTSLVTADSILDAIKTLTECRNMDLKYRGFKLPEENVATTRHGAQVIRGEMKAALLDGDTINYDLDRGFTRHLIDDNNGQGIVIKLSQPYIINTIKLLLWDRDQRSYSYYIEVSMDDKDYERGTVPSENVATIAKKACVIEGVSRSRNALINGDTRQYDWDSGYTCHQLGSGAIIVVSMFLRLLLWDCDDRSYCFYIETSVDNTNWVMVTDKRNEPSKSWENVTFPMRPVAFIKIVGTHNTANEVFHCVHFETPSQAAKLALLSGAGGKSMDNLPLSGPPTAPTSLSPRPPTFTLPGSQSTQHPQGLGPADMGAVVAGLGGGAVGGAGIIRSRALVDASLDVNVNGEALDSALDIPEAERQEVEPEESADSETEGR</sequence>
<dbReference type="Gene3D" id="3.30.710.10">
    <property type="entry name" value="Potassium Channel Kv1.1, Chain A"/>
    <property type="match status" value="1"/>
</dbReference>
<evidence type="ECO:0000313" key="4">
    <source>
        <dbReference type="Proteomes" id="UP001164746"/>
    </source>
</evidence>
<dbReference type="Proteomes" id="UP001164746">
    <property type="component" value="Chromosome 11"/>
</dbReference>
<evidence type="ECO:0000259" key="2">
    <source>
        <dbReference type="PROSITE" id="PS50097"/>
    </source>
</evidence>
<dbReference type="InterPro" id="IPR011333">
    <property type="entry name" value="SKP1/BTB/POZ_sf"/>
</dbReference>
<protein>
    <submittedName>
        <fullName evidence="3">BTBD9-like protein</fullName>
    </submittedName>
</protein>
<dbReference type="CDD" id="cd18287">
    <property type="entry name" value="BTB_POZ_BTBD9"/>
    <property type="match status" value="1"/>
</dbReference>
<dbReference type="SUPFAM" id="SSF49785">
    <property type="entry name" value="Galactose-binding domain-like"/>
    <property type="match status" value="2"/>
</dbReference>
<dbReference type="EMBL" id="CP111022">
    <property type="protein sequence ID" value="WAR18984.1"/>
    <property type="molecule type" value="Genomic_DNA"/>
</dbReference>
<feature type="region of interest" description="Disordered" evidence="1">
    <location>
        <begin position="594"/>
        <end position="619"/>
    </location>
</feature>
<feature type="compositionally biased region" description="Polar residues" evidence="1">
    <location>
        <begin position="538"/>
        <end position="547"/>
    </location>
</feature>
<feature type="region of interest" description="Disordered" evidence="1">
    <location>
        <begin position="514"/>
        <end position="552"/>
    </location>
</feature>